<dbReference type="PANTHER" id="PTHR47160:SF10">
    <property type="entry name" value="MULE TRANSPOSASE DOMAIN-CONTAINING PROTEIN"/>
    <property type="match status" value="1"/>
</dbReference>
<evidence type="ECO:0000313" key="4">
    <source>
        <dbReference type="RefSeq" id="XP_003740616.1"/>
    </source>
</evidence>
<keyword evidence="1" id="KW-0472">Membrane</keyword>
<feature type="domain" description="MULE transposase" evidence="2">
    <location>
        <begin position="10"/>
        <end position="105"/>
    </location>
</feature>
<evidence type="ECO:0000313" key="3">
    <source>
        <dbReference type="Proteomes" id="UP000694867"/>
    </source>
</evidence>
<dbReference type="AlphaFoldDB" id="A0AAJ6QQL9"/>
<dbReference type="Pfam" id="PF10551">
    <property type="entry name" value="MULE"/>
    <property type="match status" value="1"/>
</dbReference>
<dbReference type="InterPro" id="IPR018289">
    <property type="entry name" value="MULE_transposase_dom"/>
</dbReference>
<dbReference type="PANTHER" id="PTHR47160">
    <property type="entry name" value="PUTATIVE-RELATED"/>
    <property type="match status" value="1"/>
</dbReference>
<dbReference type="GeneID" id="100902345"/>
<accession>A0AAJ6QQL9</accession>
<dbReference type="KEGG" id="goe:100902345"/>
<organism evidence="3 4">
    <name type="scientific">Galendromus occidentalis</name>
    <name type="common">western predatory mite</name>
    <dbReference type="NCBI Taxonomy" id="34638"/>
    <lineage>
        <taxon>Eukaryota</taxon>
        <taxon>Metazoa</taxon>
        <taxon>Ecdysozoa</taxon>
        <taxon>Arthropoda</taxon>
        <taxon>Chelicerata</taxon>
        <taxon>Arachnida</taxon>
        <taxon>Acari</taxon>
        <taxon>Parasitiformes</taxon>
        <taxon>Mesostigmata</taxon>
        <taxon>Gamasina</taxon>
        <taxon>Phytoseioidea</taxon>
        <taxon>Phytoseiidae</taxon>
        <taxon>Typhlodrominae</taxon>
        <taxon>Galendromus</taxon>
    </lineage>
</organism>
<name>A0AAJ6QQL9_9ACAR</name>
<protein>
    <submittedName>
        <fullName evidence="4">Uncharacterized protein LOC100902345</fullName>
    </submittedName>
</protein>
<dbReference type="Proteomes" id="UP000694867">
    <property type="component" value="Unplaced"/>
</dbReference>
<keyword evidence="1" id="KW-0812">Transmembrane</keyword>
<reference evidence="4" key="1">
    <citation type="submission" date="2025-08" db="UniProtKB">
        <authorList>
            <consortium name="RefSeq"/>
        </authorList>
    </citation>
    <scope>IDENTIFICATION</scope>
</reference>
<feature type="transmembrane region" description="Helical" evidence="1">
    <location>
        <begin position="22"/>
        <end position="45"/>
    </location>
</feature>
<evidence type="ECO:0000259" key="2">
    <source>
        <dbReference type="Pfam" id="PF10551"/>
    </source>
</evidence>
<keyword evidence="3" id="KW-1185">Reference proteome</keyword>
<evidence type="ECO:0000256" key="1">
    <source>
        <dbReference type="SAM" id="Phobius"/>
    </source>
</evidence>
<keyword evidence="1" id="KW-1133">Transmembrane helix</keyword>
<gene>
    <name evidence="4" type="primary">LOC100902345</name>
</gene>
<sequence>MTILCGAGTVFMDGTFRIVPRLFLQLYTIHAFFMGQMIPFVYFLLPNKQEATYRRMFCLLKALAASLGLSFNPRVFQLDFEVATLKAIRREFSTADLKGCNFHFQQCLWRKIQELGLSRQYREPGVKCFVRSIGALALVPLSLMDEAWLEINAEAPSTDHPAYSSLENFKEYFIHTWLENPSVFPRTLWNHYGKFESRTTNHVEGWHQAINTALGKKHGNIYEIISLLQRQQQKFEEDMLQLRMGGKPPRKSKKFEELNRKLRVFVEHFETNQVSLIQYIHSVGFNLSF</sequence>
<proteinExistence type="predicted"/>
<dbReference type="RefSeq" id="XP_003740616.1">
    <property type="nucleotide sequence ID" value="XM_003740568.1"/>
</dbReference>